<dbReference type="EMBL" id="HBUF01076259">
    <property type="protein sequence ID" value="CAG6631209.1"/>
    <property type="molecule type" value="Transcribed_RNA"/>
</dbReference>
<evidence type="ECO:0000313" key="1">
    <source>
        <dbReference type="EMBL" id="CAG6631209.1"/>
    </source>
</evidence>
<accession>A0A8D8QG36</accession>
<organism evidence="1">
    <name type="scientific">Cacopsylla melanoneura</name>
    <dbReference type="NCBI Taxonomy" id="428564"/>
    <lineage>
        <taxon>Eukaryota</taxon>
        <taxon>Metazoa</taxon>
        <taxon>Ecdysozoa</taxon>
        <taxon>Arthropoda</taxon>
        <taxon>Hexapoda</taxon>
        <taxon>Insecta</taxon>
        <taxon>Pterygota</taxon>
        <taxon>Neoptera</taxon>
        <taxon>Paraneoptera</taxon>
        <taxon>Hemiptera</taxon>
        <taxon>Sternorrhyncha</taxon>
        <taxon>Psylloidea</taxon>
        <taxon>Psyllidae</taxon>
        <taxon>Psyllinae</taxon>
        <taxon>Cacopsylla</taxon>
    </lineage>
</organism>
<sequence length="100" mass="12010">MLKTVVIFKFVCKKAVAMFQHHKKYMYRIEKYLYIEKYLSQVSNINFSRSIKVILISKAIVILLLYLSKINLLNELAKLMNWLQLKPLHKLCTYILRVCR</sequence>
<dbReference type="AlphaFoldDB" id="A0A8D8QG36"/>
<reference evidence="1" key="1">
    <citation type="submission" date="2021-05" db="EMBL/GenBank/DDBJ databases">
        <authorList>
            <person name="Alioto T."/>
            <person name="Alioto T."/>
            <person name="Gomez Garrido J."/>
        </authorList>
    </citation>
    <scope>NUCLEOTIDE SEQUENCE</scope>
</reference>
<name>A0A8D8QG36_9HEMI</name>
<protein>
    <submittedName>
        <fullName evidence="1">Uncharacterized protein</fullName>
    </submittedName>
</protein>
<proteinExistence type="predicted"/>